<gene>
    <name evidence="1" type="ORF">S01H1_34025</name>
</gene>
<accession>X0WMD0</accession>
<proteinExistence type="predicted"/>
<sequence>MTTPRAQKRIALRHAQRLIASHADEAGLIRLRWLCFFGQRFGWHSHVDWAAVEAHLENAA</sequence>
<evidence type="ECO:0000313" key="1">
    <source>
        <dbReference type="EMBL" id="GAG13856.1"/>
    </source>
</evidence>
<protein>
    <submittedName>
        <fullName evidence="1">Uncharacterized protein</fullName>
    </submittedName>
</protein>
<dbReference type="EMBL" id="BARS01021152">
    <property type="protein sequence ID" value="GAG13856.1"/>
    <property type="molecule type" value="Genomic_DNA"/>
</dbReference>
<reference evidence="1" key="1">
    <citation type="journal article" date="2014" name="Front. Microbiol.">
        <title>High frequency of phylogenetically diverse reductive dehalogenase-homologous genes in deep subseafloor sedimentary metagenomes.</title>
        <authorList>
            <person name="Kawai M."/>
            <person name="Futagami T."/>
            <person name="Toyoda A."/>
            <person name="Takaki Y."/>
            <person name="Nishi S."/>
            <person name="Hori S."/>
            <person name="Arai W."/>
            <person name="Tsubouchi T."/>
            <person name="Morono Y."/>
            <person name="Uchiyama I."/>
            <person name="Ito T."/>
            <person name="Fujiyama A."/>
            <person name="Inagaki F."/>
            <person name="Takami H."/>
        </authorList>
    </citation>
    <scope>NUCLEOTIDE SEQUENCE</scope>
    <source>
        <strain evidence="1">Expedition CK06-06</strain>
    </source>
</reference>
<dbReference type="AlphaFoldDB" id="X0WMD0"/>
<organism evidence="1">
    <name type="scientific">marine sediment metagenome</name>
    <dbReference type="NCBI Taxonomy" id="412755"/>
    <lineage>
        <taxon>unclassified sequences</taxon>
        <taxon>metagenomes</taxon>
        <taxon>ecological metagenomes</taxon>
    </lineage>
</organism>
<name>X0WMD0_9ZZZZ</name>
<comment type="caution">
    <text evidence="1">The sequence shown here is derived from an EMBL/GenBank/DDBJ whole genome shotgun (WGS) entry which is preliminary data.</text>
</comment>